<dbReference type="EMBL" id="CP103423">
    <property type="protein sequence ID" value="UWD33875.1"/>
    <property type="molecule type" value="Genomic_DNA"/>
</dbReference>
<evidence type="ECO:0000313" key="6">
    <source>
        <dbReference type="Proteomes" id="UP001058364"/>
    </source>
</evidence>
<keyword evidence="3" id="KW-1133">Transmembrane helix</keyword>
<keyword evidence="4" id="KW-0732">Signal</keyword>
<accession>A0ABY5TT63</accession>
<keyword evidence="3" id="KW-0812">Transmembrane</keyword>
<keyword evidence="3" id="KW-0472">Membrane</keyword>
<evidence type="ECO:0000256" key="4">
    <source>
        <dbReference type="SAM" id="SignalP"/>
    </source>
</evidence>
<feature type="chain" id="PRO_5046486707" evidence="4">
    <location>
        <begin position="27"/>
        <end position="712"/>
    </location>
</feature>
<reference evidence="5" key="1">
    <citation type="submission" date="2022-08" db="EMBL/GenBank/DDBJ databases">
        <title>Complete genome sequence of Mycoplasma molare type strain H 542.</title>
        <authorList>
            <person name="Spergser J."/>
        </authorList>
    </citation>
    <scope>NUCLEOTIDE SEQUENCE</scope>
    <source>
        <strain evidence="5">H 542</strain>
    </source>
</reference>
<evidence type="ECO:0000256" key="3">
    <source>
        <dbReference type="SAM" id="Phobius"/>
    </source>
</evidence>
<dbReference type="Proteomes" id="UP001058364">
    <property type="component" value="Chromosome"/>
</dbReference>
<feature type="signal peptide" evidence="4">
    <location>
        <begin position="1"/>
        <end position="26"/>
    </location>
</feature>
<dbReference type="InterPro" id="IPR054788">
    <property type="entry name" value="MSC_0620_UU052-like"/>
</dbReference>
<feature type="region of interest" description="Disordered" evidence="2">
    <location>
        <begin position="272"/>
        <end position="306"/>
    </location>
</feature>
<evidence type="ECO:0000313" key="5">
    <source>
        <dbReference type="EMBL" id="UWD33875.1"/>
    </source>
</evidence>
<keyword evidence="1" id="KW-0175">Coiled coil</keyword>
<gene>
    <name evidence="5" type="ORF">NX772_02070</name>
</gene>
<feature type="transmembrane region" description="Helical" evidence="3">
    <location>
        <begin position="689"/>
        <end position="709"/>
    </location>
</feature>
<dbReference type="NCBIfam" id="NF045829">
    <property type="entry name" value="UU052_fam"/>
    <property type="match status" value="1"/>
</dbReference>
<dbReference type="RefSeq" id="WP_027123316.1">
    <property type="nucleotide sequence ID" value="NZ_CP103423.1"/>
</dbReference>
<sequence>MKNNKKKFLNSLFFSLVFVPSLTFISAETDSTVTTPKPERKKSPQFDTFAPKVKTALENGFSQAIDVAISNFEQDKKQLEQDENIDYKTKLQTLYYLETLINFIKSNKANIAQNPKDFDFNVIFPNVFSKKENFQKGDVSYNGILYENVIFTSDPDDTNYKPLISSVNGKQESKTTEINGLVSNEVDKYIKQYVDGLKNKFGEILFNQKDIPETINFKSEIITTPEGKTVSIIKGEPPSGFNSWEDYFKSKYKSRFLTFDLEQNKIDEEEIENEEVTDPEKPTNEIPDIPPIEENDDSSSSDVVTGQPFNPKQFIERLRVLAPEILSRHAGKSINQLMDDFNTTPISEDFFFFNNPINTRFKYEVTKIEDKTNEAINSYLVTVRIQDSLNPKVFRTYKTYLNKLEDKNFQKVNESYIENIRKIFVKLYKSIGLDEKMDFDKLENADLKRRIITMINVVTQDLYYTKDFVEKQSKIISKISKNINSLKQGLDVLNVQLLSSLKTSRIQFKEFFAILPEGYKKQTQRFEQLLSQQKELSDNIKEKFKKYNANLDIVNKLFSSIKKDISLIQKLANAPTTNTNKWYENYLKLQTKISRQFNLIKSFLKDETKPEDKNPKKDEIIVKNEKDFSDNYILSQELLKNNLKSQNIFLTVISSILSLVGISGVSFVVWDKLQKKQANKTLLKSNLSILILSIAIIIIALILITIGIVGGI</sequence>
<keyword evidence="6" id="KW-1185">Reference proteome</keyword>
<protein>
    <submittedName>
        <fullName evidence="5">Uncharacterized protein</fullName>
    </submittedName>
</protein>
<organism evidence="5 6">
    <name type="scientific">Mesomycoplasma molare</name>
    <dbReference type="NCBI Taxonomy" id="171288"/>
    <lineage>
        <taxon>Bacteria</taxon>
        <taxon>Bacillati</taxon>
        <taxon>Mycoplasmatota</taxon>
        <taxon>Mycoplasmoidales</taxon>
        <taxon>Metamycoplasmataceae</taxon>
        <taxon>Mesomycoplasma</taxon>
    </lineage>
</organism>
<proteinExistence type="predicted"/>
<evidence type="ECO:0000256" key="1">
    <source>
        <dbReference type="SAM" id="Coils"/>
    </source>
</evidence>
<feature type="transmembrane region" description="Helical" evidence="3">
    <location>
        <begin position="648"/>
        <end position="669"/>
    </location>
</feature>
<name>A0ABY5TT63_9BACT</name>
<evidence type="ECO:0000256" key="2">
    <source>
        <dbReference type="SAM" id="MobiDB-lite"/>
    </source>
</evidence>
<feature type="coiled-coil region" evidence="1">
    <location>
        <begin position="519"/>
        <end position="550"/>
    </location>
</feature>